<dbReference type="InterPro" id="IPR000462">
    <property type="entry name" value="CDP-OH_P_trans"/>
</dbReference>
<feature type="transmembrane region" description="Helical" evidence="1">
    <location>
        <begin position="152"/>
        <end position="170"/>
    </location>
</feature>
<feature type="transmembrane region" description="Helical" evidence="1">
    <location>
        <begin position="9"/>
        <end position="28"/>
    </location>
</feature>
<feature type="transmembrane region" description="Helical" evidence="1">
    <location>
        <begin position="96"/>
        <end position="114"/>
    </location>
</feature>
<dbReference type="Gene3D" id="1.20.120.1760">
    <property type="match status" value="1"/>
</dbReference>
<dbReference type="InterPro" id="IPR043130">
    <property type="entry name" value="CDP-OH_PTrfase_TM_dom"/>
</dbReference>
<keyword evidence="2" id="KW-0808">Transferase</keyword>
<feature type="transmembrane region" description="Helical" evidence="1">
    <location>
        <begin position="126"/>
        <end position="146"/>
    </location>
</feature>
<dbReference type="GO" id="GO:0016020">
    <property type="term" value="C:membrane"/>
    <property type="evidence" value="ECO:0007669"/>
    <property type="project" value="InterPro"/>
</dbReference>
<organism evidence="2 3">
    <name type="scientific">Bradyrhizobium shewense</name>
    <dbReference type="NCBI Taxonomy" id="1761772"/>
    <lineage>
        <taxon>Bacteria</taxon>
        <taxon>Pseudomonadati</taxon>
        <taxon>Pseudomonadota</taxon>
        <taxon>Alphaproteobacteria</taxon>
        <taxon>Hyphomicrobiales</taxon>
        <taxon>Nitrobacteraceae</taxon>
        <taxon>Bradyrhizobium</taxon>
    </lineage>
</organism>
<dbReference type="RefSeq" id="WP_091967349.1">
    <property type="nucleotide sequence ID" value="NZ_FMAI01000049.1"/>
</dbReference>
<feature type="transmembrane region" description="Helical" evidence="1">
    <location>
        <begin position="182"/>
        <end position="201"/>
    </location>
</feature>
<dbReference type="GO" id="GO:0016780">
    <property type="term" value="F:phosphotransferase activity, for other substituted phosphate groups"/>
    <property type="evidence" value="ECO:0007669"/>
    <property type="project" value="InterPro"/>
</dbReference>
<gene>
    <name evidence="2" type="ORF">GA0061098_10498</name>
</gene>
<proteinExistence type="predicted"/>
<keyword evidence="3" id="KW-1185">Reference proteome</keyword>
<protein>
    <submittedName>
        <fullName evidence="2">CDP-diacylglycerol---serine O-phosphatidyltransferase</fullName>
    </submittedName>
</protein>
<reference evidence="3" key="1">
    <citation type="submission" date="2016-08" db="EMBL/GenBank/DDBJ databases">
        <authorList>
            <person name="Varghese N."/>
            <person name="Submissions Spin"/>
        </authorList>
    </citation>
    <scope>NUCLEOTIDE SEQUENCE [LARGE SCALE GENOMIC DNA]</scope>
    <source>
        <strain evidence="3">ERR11</strain>
    </source>
</reference>
<evidence type="ECO:0000313" key="3">
    <source>
        <dbReference type="Proteomes" id="UP000199184"/>
    </source>
</evidence>
<sequence length="202" mass="21562">MLKYLWDPANAITTGGLLFSSVSLFLALSNRLELSIATALWAVLSDHLDGIVAAHTKHRHPDVANMGKSLDGFADIIYGAVLPAAILIQLSGASVFALVTATTLLAAGAIRLSYFANFGRLRDGRFLGLPLSYDIPLMAIIFLARPLVSDEFFVHFTLSTFVLLAALHVAPIHVPAPNMTMYVAISIFVVIASSALGLRGLS</sequence>
<evidence type="ECO:0000256" key="1">
    <source>
        <dbReference type="SAM" id="Phobius"/>
    </source>
</evidence>
<name>A0A1C3XUH0_9BRAD</name>
<keyword evidence="1" id="KW-1133">Transmembrane helix</keyword>
<keyword evidence="1" id="KW-0472">Membrane</keyword>
<dbReference type="EMBL" id="FMAI01000049">
    <property type="protein sequence ID" value="SCB55666.1"/>
    <property type="molecule type" value="Genomic_DNA"/>
</dbReference>
<dbReference type="GO" id="GO:0008654">
    <property type="term" value="P:phospholipid biosynthetic process"/>
    <property type="evidence" value="ECO:0007669"/>
    <property type="project" value="InterPro"/>
</dbReference>
<dbReference type="Proteomes" id="UP000199184">
    <property type="component" value="Unassembled WGS sequence"/>
</dbReference>
<dbReference type="Pfam" id="PF01066">
    <property type="entry name" value="CDP-OH_P_transf"/>
    <property type="match status" value="1"/>
</dbReference>
<dbReference type="AlphaFoldDB" id="A0A1C3XUH0"/>
<keyword evidence="1" id="KW-0812">Transmembrane</keyword>
<evidence type="ECO:0000313" key="2">
    <source>
        <dbReference type="EMBL" id="SCB55666.1"/>
    </source>
</evidence>
<accession>A0A1C3XUH0</accession>